<evidence type="ECO:0000256" key="11">
    <source>
        <dbReference type="ARBA" id="ARBA00049902"/>
    </source>
</evidence>
<dbReference type="Gene3D" id="3.40.710.10">
    <property type="entry name" value="DD-peptidase/beta-lactamase superfamily"/>
    <property type="match status" value="1"/>
</dbReference>
<dbReference type="InterPro" id="IPR023346">
    <property type="entry name" value="Lysozyme-like_dom_sf"/>
</dbReference>
<evidence type="ECO:0000256" key="3">
    <source>
        <dbReference type="ARBA" id="ARBA00007739"/>
    </source>
</evidence>
<dbReference type="PANTHER" id="PTHR32282:SF33">
    <property type="entry name" value="PEPTIDOGLYCAN GLYCOSYLTRANSFERASE"/>
    <property type="match status" value="1"/>
</dbReference>
<evidence type="ECO:0000313" key="17">
    <source>
        <dbReference type="Proteomes" id="UP000529417"/>
    </source>
</evidence>
<comment type="similarity">
    <text evidence="3">In the N-terminal section; belongs to the glycosyltransferase 51 family.</text>
</comment>
<evidence type="ECO:0000256" key="10">
    <source>
        <dbReference type="ARBA" id="ARBA00044770"/>
    </source>
</evidence>
<feature type="domain" description="Penicillin-binding protein transpeptidase" evidence="14">
    <location>
        <begin position="392"/>
        <end position="638"/>
    </location>
</feature>
<keyword evidence="6" id="KW-0328">Glycosyltransferase</keyword>
<feature type="compositionally biased region" description="Basic residues" evidence="12">
    <location>
        <begin position="1"/>
        <end position="13"/>
    </location>
</feature>
<dbReference type="Pfam" id="PF00912">
    <property type="entry name" value="Transgly"/>
    <property type="match status" value="1"/>
</dbReference>
<dbReference type="GO" id="GO:0009252">
    <property type="term" value="P:peptidoglycan biosynthetic process"/>
    <property type="evidence" value="ECO:0007669"/>
    <property type="project" value="UniProtKB-UniPathway"/>
</dbReference>
<dbReference type="Gene3D" id="1.10.3810.10">
    <property type="entry name" value="Biosynthetic peptidoglycan transglycosylase-like"/>
    <property type="match status" value="1"/>
</dbReference>
<accession>A0A7Z0I168</accession>
<dbReference type="SUPFAM" id="SSF56601">
    <property type="entry name" value="beta-lactamase/transpeptidase-like"/>
    <property type="match status" value="1"/>
</dbReference>
<keyword evidence="4" id="KW-0121">Carboxypeptidase</keyword>
<dbReference type="GO" id="GO:0004180">
    <property type="term" value="F:carboxypeptidase activity"/>
    <property type="evidence" value="ECO:0007669"/>
    <property type="project" value="UniProtKB-KW"/>
</dbReference>
<evidence type="ECO:0000259" key="15">
    <source>
        <dbReference type="Pfam" id="PF00912"/>
    </source>
</evidence>
<comment type="similarity">
    <text evidence="2">In the C-terminal section; belongs to the transpeptidase family.</text>
</comment>
<keyword evidence="5" id="KW-0645">Protease</keyword>
<evidence type="ECO:0000256" key="9">
    <source>
        <dbReference type="ARBA" id="ARBA00023268"/>
    </source>
</evidence>
<comment type="caution">
    <text evidence="16">The sequence shown here is derived from an EMBL/GenBank/DDBJ whole genome shotgun (WGS) entry which is preliminary data.</text>
</comment>
<dbReference type="AlphaFoldDB" id="A0A7Z0I168"/>
<organism evidence="16 17">
    <name type="scientific">Rhabdonatronobacter sediminivivens</name>
    <dbReference type="NCBI Taxonomy" id="2743469"/>
    <lineage>
        <taxon>Bacteria</taxon>
        <taxon>Pseudomonadati</taxon>
        <taxon>Pseudomonadota</taxon>
        <taxon>Alphaproteobacteria</taxon>
        <taxon>Rhodobacterales</taxon>
        <taxon>Paracoccaceae</taxon>
        <taxon>Rhabdonatronobacter</taxon>
    </lineage>
</organism>
<dbReference type="InterPro" id="IPR012338">
    <property type="entry name" value="Beta-lactam/transpept-like"/>
</dbReference>
<evidence type="ECO:0000256" key="12">
    <source>
        <dbReference type="SAM" id="MobiDB-lite"/>
    </source>
</evidence>
<dbReference type="InterPro" id="IPR050396">
    <property type="entry name" value="Glycosyltr_51/Transpeptidase"/>
</dbReference>
<reference evidence="16 17" key="1">
    <citation type="journal article" date="2000" name="Arch. Microbiol.">
        <title>Rhodobaca bogoriensis gen. nov. and sp. nov., an alkaliphilic purple nonsulfur bacterium from African Rift Valley soda lakes.</title>
        <authorList>
            <person name="Milford A.D."/>
            <person name="Achenbach L.A."/>
            <person name="Jung D.O."/>
            <person name="Madigan M.T."/>
        </authorList>
    </citation>
    <scope>NUCLEOTIDE SEQUENCE [LARGE SCALE GENOMIC DNA]</scope>
    <source>
        <strain evidence="16 17">2376</strain>
    </source>
</reference>
<dbReference type="Pfam" id="PF00905">
    <property type="entry name" value="Transpeptidase"/>
    <property type="match status" value="1"/>
</dbReference>
<keyword evidence="9" id="KW-0511">Multifunctional enzyme</keyword>
<dbReference type="UniPathway" id="UPA00219"/>
<protein>
    <recommendedName>
        <fullName evidence="10">peptidoglycan glycosyltransferase</fullName>
        <ecNumber evidence="10">2.4.99.28</ecNumber>
    </recommendedName>
</protein>
<comment type="catalytic activity">
    <reaction evidence="11">
        <text>[GlcNAc-(1-&gt;4)-Mur2Ac(oyl-L-Ala-gamma-D-Glu-L-Lys-D-Ala-D-Ala)](n)-di-trans,octa-cis-undecaprenyl diphosphate + beta-D-GlcNAc-(1-&gt;4)-Mur2Ac(oyl-L-Ala-gamma-D-Glu-L-Lys-D-Ala-D-Ala)-di-trans,octa-cis-undecaprenyl diphosphate = [GlcNAc-(1-&gt;4)-Mur2Ac(oyl-L-Ala-gamma-D-Glu-L-Lys-D-Ala-D-Ala)](n+1)-di-trans,octa-cis-undecaprenyl diphosphate + di-trans,octa-cis-undecaprenyl diphosphate + H(+)</text>
        <dbReference type="Rhea" id="RHEA:23708"/>
        <dbReference type="Rhea" id="RHEA-COMP:9602"/>
        <dbReference type="Rhea" id="RHEA-COMP:9603"/>
        <dbReference type="ChEBI" id="CHEBI:15378"/>
        <dbReference type="ChEBI" id="CHEBI:58405"/>
        <dbReference type="ChEBI" id="CHEBI:60033"/>
        <dbReference type="ChEBI" id="CHEBI:78435"/>
        <dbReference type="EC" id="2.4.99.28"/>
    </reaction>
</comment>
<keyword evidence="17" id="KW-1185">Reference proteome</keyword>
<dbReference type="EMBL" id="JACBXS010000031">
    <property type="protein sequence ID" value="NYS26034.1"/>
    <property type="molecule type" value="Genomic_DNA"/>
</dbReference>
<feature type="region of interest" description="Disordered" evidence="12">
    <location>
        <begin position="1"/>
        <end position="64"/>
    </location>
</feature>
<dbReference type="GO" id="GO:0006508">
    <property type="term" value="P:proteolysis"/>
    <property type="evidence" value="ECO:0007669"/>
    <property type="project" value="UniProtKB-KW"/>
</dbReference>
<dbReference type="EC" id="2.4.99.28" evidence="10"/>
<dbReference type="GO" id="GO:0030288">
    <property type="term" value="C:outer membrane-bounded periplasmic space"/>
    <property type="evidence" value="ECO:0007669"/>
    <property type="project" value="TreeGrafter"/>
</dbReference>
<sequence length="645" mass="70196">MTHRTTTHRHKAGLGKAPPKANTSRNRPPSPPKSPCPRTRHNATSRSPDQRGHRSKTRNRPGDIRTIWQRLRKACRHPWRLLALGMLAAITLGTAGPQLILAAHGWRSDLPRSAEVQQFFEQPTLTLEIQDDGSFPQHCACFLPVDAQDVPAHLRNALLASEDRRFDTHQGIDLIGTLRALRANLAAARVVQGGSTITQQLAKSLTGNQRTRHRKIRELVLARRIEASIDKEEILRLYLDRAYFGRSATGIEAAARAFFSKPARALTLFEGAALVGRLPKPSGRSDQAALEADARRTLDRMVAAEMITRAEATAALAEGPQPGGLPPLSFNIRHYQDWVGRALHKQGLRGRFQVVLALDLRHQMAARGAIADAIAQGHLDADQEVALAAIAPDGRVTALIGGRDYRISQFDRASLARRQPGSTVKPFTFLTALEQGWSPEQFIDDAPILLDGWQPRNHDRLYMGKMTLSEALEHSRNAATVRLAKQVGISEVADLFERFGLPGTPARPAFLLGAEATGVLDVANAYAGLAADGRRIMSTGILGVLAPDGNVVLRRARQPQDQIASPHAVAALNTMLHAAAPWDGFAGKSGTSQKNRDAWFAGFSGQATAVVWVGRDDAGPMPGTFGGGISARIWRQFLEALEPPV</sequence>
<keyword evidence="13" id="KW-1133">Transmembrane helix</keyword>
<keyword evidence="13" id="KW-0472">Membrane</keyword>
<evidence type="ECO:0000256" key="6">
    <source>
        <dbReference type="ARBA" id="ARBA00022676"/>
    </source>
</evidence>
<dbReference type="RefSeq" id="WP_179906833.1">
    <property type="nucleotide sequence ID" value="NZ_JACBXS010000031.1"/>
</dbReference>
<feature type="domain" description="Glycosyl transferase family 51" evidence="15">
    <location>
        <begin position="145"/>
        <end position="301"/>
    </location>
</feature>
<dbReference type="SUPFAM" id="SSF53955">
    <property type="entry name" value="Lysozyme-like"/>
    <property type="match status" value="1"/>
</dbReference>
<evidence type="ECO:0000256" key="8">
    <source>
        <dbReference type="ARBA" id="ARBA00022801"/>
    </source>
</evidence>
<evidence type="ECO:0000256" key="13">
    <source>
        <dbReference type="SAM" id="Phobius"/>
    </source>
</evidence>
<name>A0A7Z0I168_9RHOB</name>
<keyword evidence="7" id="KW-0808">Transferase</keyword>
<dbReference type="InterPro" id="IPR001460">
    <property type="entry name" value="PCN-bd_Tpept"/>
</dbReference>
<dbReference type="GO" id="GO:0008955">
    <property type="term" value="F:peptidoglycan glycosyltransferase activity"/>
    <property type="evidence" value="ECO:0007669"/>
    <property type="project" value="UniProtKB-EC"/>
</dbReference>
<evidence type="ECO:0000256" key="5">
    <source>
        <dbReference type="ARBA" id="ARBA00022670"/>
    </source>
</evidence>
<dbReference type="Proteomes" id="UP000529417">
    <property type="component" value="Unassembled WGS sequence"/>
</dbReference>
<keyword evidence="13" id="KW-0812">Transmembrane</keyword>
<dbReference type="PANTHER" id="PTHR32282">
    <property type="entry name" value="BINDING PROTEIN TRANSPEPTIDASE, PUTATIVE-RELATED"/>
    <property type="match status" value="1"/>
</dbReference>
<evidence type="ECO:0000256" key="4">
    <source>
        <dbReference type="ARBA" id="ARBA00022645"/>
    </source>
</evidence>
<dbReference type="GO" id="GO:0008658">
    <property type="term" value="F:penicillin binding"/>
    <property type="evidence" value="ECO:0007669"/>
    <property type="project" value="InterPro"/>
</dbReference>
<gene>
    <name evidence="16" type="ORF">HUK65_13650</name>
</gene>
<feature type="transmembrane region" description="Helical" evidence="13">
    <location>
        <begin position="81"/>
        <end position="106"/>
    </location>
</feature>
<evidence type="ECO:0000256" key="2">
    <source>
        <dbReference type="ARBA" id="ARBA00007090"/>
    </source>
</evidence>
<proteinExistence type="inferred from homology"/>
<dbReference type="InterPro" id="IPR036950">
    <property type="entry name" value="PBP_transglycosylase"/>
</dbReference>
<evidence type="ECO:0000256" key="1">
    <source>
        <dbReference type="ARBA" id="ARBA00004752"/>
    </source>
</evidence>
<evidence type="ECO:0000256" key="7">
    <source>
        <dbReference type="ARBA" id="ARBA00022679"/>
    </source>
</evidence>
<evidence type="ECO:0000313" key="16">
    <source>
        <dbReference type="EMBL" id="NYS26034.1"/>
    </source>
</evidence>
<evidence type="ECO:0000259" key="14">
    <source>
        <dbReference type="Pfam" id="PF00905"/>
    </source>
</evidence>
<comment type="pathway">
    <text evidence="1">Cell wall biogenesis; peptidoglycan biosynthesis.</text>
</comment>
<dbReference type="InterPro" id="IPR001264">
    <property type="entry name" value="Glyco_trans_51"/>
</dbReference>
<keyword evidence="8" id="KW-0378">Hydrolase</keyword>